<evidence type="ECO:0000256" key="3">
    <source>
        <dbReference type="ARBA" id="ARBA00022989"/>
    </source>
</evidence>
<dbReference type="InterPro" id="IPR023298">
    <property type="entry name" value="ATPase_P-typ_TM_dom_sf"/>
</dbReference>
<organism evidence="7 8">
    <name type="scientific">Cytobacillus horneckiae</name>
    <dbReference type="NCBI Taxonomy" id="549687"/>
    <lineage>
        <taxon>Bacteria</taxon>
        <taxon>Bacillati</taxon>
        <taxon>Bacillota</taxon>
        <taxon>Bacilli</taxon>
        <taxon>Bacillales</taxon>
        <taxon>Bacillaceae</taxon>
        <taxon>Cytobacillus</taxon>
    </lineage>
</organism>
<feature type="transmembrane region" description="Helical" evidence="5">
    <location>
        <begin position="236"/>
        <end position="258"/>
    </location>
</feature>
<keyword evidence="3 5" id="KW-1133">Transmembrane helix</keyword>
<evidence type="ECO:0000313" key="8">
    <source>
        <dbReference type="Proteomes" id="UP000233343"/>
    </source>
</evidence>
<protein>
    <recommendedName>
        <fullName evidence="6">ABC-2 type transporter transmembrane domain-containing protein</fullName>
    </recommendedName>
</protein>
<evidence type="ECO:0000256" key="2">
    <source>
        <dbReference type="ARBA" id="ARBA00022692"/>
    </source>
</evidence>
<comment type="subcellular location">
    <subcellularLocation>
        <location evidence="1">Membrane</location>
        <topology evidence="1">Multi-pass membrane protein</topology>
    </subcellularLocation>
</comment>
<dbReference type="InterPro" id="IPR013525">
    <property type="entry name" value="ABC2_TM"/>
</dbReference>
<evidence type="ECO:0000256" key="5">
    <source>
        <dbReference type="SAM" id="Phobius"/>
    </source>
</evidence>
<sequence>MRNFFFNKFFWLGLIMLMVVVGIFMVGFLASVVNPIPKDLPVALVVEDEGVVIEETTFNLGESIQESLREQEDLPIRWIEIEDRSVAMNRLAEGDYYGILYIPKETSQNVLSLLQPNSKKPVIEVVLNEGSQYIAANTTNQIINNKVITEIVKDIQLKFVKELDGKEIVLNTEQLSALLNPLNVDQEVINEVGTNTANGNLPVLLTQILWLSIFIGSVILFMVLKKTYNGQKNVKSLISQIFGGLIFVVTIVTTMLLIAKGIFDVDITEIKTSFLFLIFAGLVFFFLQNALFNWIGLIASPIILLVFLFSIPILNFPTEYLPSLTNTLLYSWIPLRFSVEGLREVFFFDEVSLTSTILTLTWIGISGLIIMSLSLLRKKVKNKQTKETQVRVNNFE</sequence>
<dbReference type="AlphaFoldDB" id="A0A2N0ZAJ9"/>
<dbReference type="SUPFAM" id="SSF81665">
    <property type="entry name" value="Calcium ATPase, transmembrane domain M"/>
    <property type="match status" value="1"/>
</dbReference>
<feature type="transmembrane region" description="Helical" evidence="5">
    <location>
        <begin position="270"/>
        <end position="287"/>
    </location>
</feature>
<dbReference type="RefSeq" id="WP_083957287.1">
    <property type="nucleotide sequence ID" value="NZ_JARSFA010000052.1"/>
</dbReference>
<keyword evidence="2 5" id="KW-0812">Transmembrane</keyword>
<dbReference type="InterPro" id="IPR051328">
    <property type="entry name" value="T7SS_ABC-Transporter"/>
</dbReference>
<dbReference type="EMBL" id="PISD01000065">
    <property type="protein sequence ID" value="PKG26532.1"/>
    <property type="molecule type" value="Genomic_DNA"/>
</dbReference>
<dbReference type="Pfam" id="PF12698">
    <property type="entry name" value="ABC2_membrane_3"/>
    <property type="match status" value="1"/>
</dbReference>
<feature type="transmembrane region" description="Helical" evidence="5">
    <location>
        <begin position="294"/>
        <end position="314"/>
    </location>
</feature>
<dbReference type="GO" id="GO:0016020">
    <property type="term" value="C:membrane"/>
    <property type="evidence" value="ECO:0007669"/>
    <property type="project" value="UniProtKB-SubCell"/>
</dbReference>
<feature type="transmembrane region" description="Helical" evidence="5">
    <location>
        <begin position="357"/>
        <end position="376"/>
    </location>
</feature>
<dbReference type="PANTHER" id="PTHR43077:SF5">
    <property type="entry name" value="PHAGE INFECTION PROTEIN"/>
    <property type="match status" value="1"/>
</dbReference>
<accession>A0A2N0ZAJ9</accession>
<dbReference type="Gene3D" id="3.40.1710.10">
    <property type="entry name" value="abc type-2 transporter like domain"/>
    <property type="match status" value="1"/>
</dbReference>
<dbReference type="Proteomes" id="UP000233343">
    <property type="component" value="Unassembled WGS sequence"/>
</dbReference>
<keyword evidence="4 5" id="KW-0472">Membrane</keyword>
<evidence type="ECO:0000256" key="1">
    <source>
        <dbReference type="ARBA" id="ARBA00004141"/>
    </source>
</evidence>
<keyword evidence="8" id="KW-1185">Reference proteome</keyword>
<feature type="transmembrane region" description="Helical" evidence="5">
    <location>
        <begin position="204"/>
        <end position="224"/>
    </location>
</feature>
<feature type="transmembrane region" description="Helical" evidence="5">
    <location>
        <begin position="9"/>
        <end position="30"/>
    </location>
</feature>
<gene>
    <name evidence="7" type="ORF">CWS20_23500</name>
</gene>
<proteinExistence type="predicted"/>
<name>A0A2N0ZAJ9_9BACI</name>
<evidence type="ECO:0000259" key="6">
    <source>
        <dbReference type="Pfam" id="PF12698"/>
    </source>
</evidence>
<dbReference type="GO" id="GO:0140359">
    <property type="term" value="F:ABC-type transporter activity"/>
    <property type="evidence" value="ECO:0007669"/>
    <property type="project" value="InterPro"/>
</dbReference>
<evidence type="ECO:0000256" key="4">
    <source>
        <dbReference type="ARBA" id="ARBA00023136"/>
    </source>
</evidence>
<comment type="caution">
    <text evidence="7">The sequence shown here is derived from an EMBL/GenBank/DDBJ whole genome shotgun (WGS) entry which is preliminary data.</text>
</comment>
<evidence type="ECO:0000313" key="7">
    <source>
        <dbReference type="EMBL" id="PKG26532.1"/>
    </source>
</evidence>
<reference evidence="7 8" key="1">
    <citation type="journal article" date="2010" name="Int. J. Syst. Evol. Microbiol.">
        <title>Bacillus horneckiae sp. nov., isolated from a spacecraft-assembly clean room.</title>
        <authorList>
            <person name="Vaishampayan P."/>
            <person name="Probst A."/>
            <person name="Krishnamurthi S."/>
            <person name="Ghosh S."/>
            <person name="Osman S."/>
            <person name="McDowall A."/>
            <person name="Ruckmani A."/>
            <person name="Mayilraj S."/>
            <person name="Venkateswaran K."/>
        </authorList>
    </citation>
    <scope>NUCLEOTIDE SEQUENCE [LARGE SCALE GENOMIC DNA]</scope>
    <source>
        <strain evidence="8">1PO1SC</strain>
    </source>
</reference>
<dbReference type="PANTHER" id="PTHR43077">
    <property type="entry name" value="TRANSPORT PERMEASE YVFS-RELATED"/>
    <property type="match status" value="1"/>
</dbReference>
<feature type="domain" description="ABC-2 type transporter transmembrane" evidence="6">
    <location>
        <begin position="9"/>
        <end position="376"/>
    </location>
</feature>